<protein>
    <recommendedName>
        <fullName evidence="3">N-acetyltransferase domain-containing protein</fullName>
    </recommendedName>
</protein>
<keyword evidence="2" id="KW-0012">Acyltransferase</keyword>
<proteinExistence type="predicted"/>
<feature type="domain" description="N-acetyltransferase" evidence="3">
    <location>
        <begin position="4"/>
        <end position="137"/>
    </location>
</feature>
<dbReference type="AlphaFoldDB" id="A0A4U8YZE5"/>
<dbReference type="PANTHER" id="PTHR43877">
    <property type="entry name" value="AMINOALKYLPHOSPHONATE N-ACETYLTRANSFERASE-RELATED-RELATED"/>
    <property type="match status" value="1"/>
</dbReference>
<dbReference type="InterPro" id="IPR016181">
    <property type="entry name" value="Acyl_CoA_acyltransferase"/>
</dbReference>
<sequence length="137" mass="15651">MTEPRMRAAVPEDVRKIEALIRDAYGKYVERLGKPPAPMTADYGHLVDVGDVWVLELDGTVVGMMVLKSAMDHFEVGNVAVSTTHRRRGFGSRLLAHAEEQARQRGLPEIRLFTNELMHENLVLYRKLGWMEYDRAE</sequence>
<dbReference type="KEGG" id="mtun:MTUNDRAET4_1574"/>
<organism evidence="4 5">
    <name type="scientific">Methylocella tundrae</name>
    <dbReference type="NCBI Taxonomy" id="227605"/>
    <lineage>
        <taxon>Bacteria</taxon>
        <taxon>Pseudomonadati</taxon>
        <taxon>Pseudomonadota</taxon>
        <taxon>Alphaproteobacteria</taxon>
        <taxon>Hyphomicrobiales</taxon>
        <taxon>Beijerinckiaceae</taxon>
        <taxon>Methylocella</taxon>
    </lineage>
</organism>
<accession>A0A4U8YZE5</accession>
<reference evidence="4 5" key="1">
    <citation type="submission" date="2019-03" db="EMBL/GenBank/DDBJ databases">
        <authorList>
            <person name="Kox A.R. M."/>
        </authorList>
    </citation>
    <scope>NUCLEOTIDE SEQUENCE [LARGE SCALE GENOMIC DNA]</scope>
    <source>
        <strain evidence="4">MTUNDRAET4 annotated genome</strain>
    </source>
</reference>
<dbReference type="InterPro" id="IPR050832">
    <property type="entry name" value="Bact_Acetyltransf"/>
</dbReference>
<keyword evidence="1" id="KW-0808">Transferase</keyword>
<evidence type="ECO:0000256" key="2">
    <source>
        <dbReference type="ARBA" id="ARBA00023315"/>
    </source>
</evidence>
<dbReference type="EMBL" id="LR536450">
    <property type="protein sequence ID" value="VFU08467.1"/>
    <property type="molecule type" value="Genomic_DNA"/>
</dbReference>
<gene>
    <name evidence="4" type="ORF">MTUNDRAET4_1574</name>
</gene>
<dbReference type="GO" id="GO:0016747">
    <property type="term" value="F:acyltransferase activity, transferring groups other than amino-acyl groups"/>
    <property type="evidence" value="ECO:0007669"/>
    <property type="project" value="InterPro"/>
</dbReference>
<dbReference type="CDD" id="cd04301">
    <property type="entry name" value="NAT_SF"/>
    <property type="match status" value="1"/>
</dbReference>
<dbReference type="Gene3D" id="3.40.630.30">
    <property type="match status" value="1"/>
</dbReference>
<name>A0A4U8YZE5_METTU</name>
<dbReference type="InterPro" id="IPR000182">
    <property type="entry name" value="GNAT_dom"/>
</dbReference>
<dbReference type="RefSeq" id="WP_166795886.1">
    <property type="nucleotide sequence ID" value="NZ_CP139089.1"/>
</dbReference>
<dbReference type="PROSITE" id="PS51186">
    <property type="entry name" value="GNAT"/>
    <property type="match status" value="1"/>
</dbReference>
<dbReference type="Pfam" id="PF00583">
    <property type="entry name" value="Acetyltransf_1"/>
    <property type="match status" value="1"/>
</dbReference>
<dbReference type="Proteomes" id="UP000294360">
    <property type="component" value="Chromosome"/>
</dbReference>
<evidence type="ECO:0000256" key="1">
    <source>
        <dbReference type="ARBA" id="ARBA00022679"/>
    </source>
</evidence>
<evidence type="ECO:0000313" key="4">
    <source>
        <dbReference type="EMBL" id="VFU08467.1"/>
    </source>
</evidence>
<dbReference type="SUPFAM" id="SSF55729">
    <property type="entry name" value="Acyl-CoA N-acyltransferases (Nat)"/>
    <property type="match status" value="1"/>
</dbReference>
<evidence type="ECO:0000313" key="5">
    <source>
        <dbReference type="Proteomes" id="UP000294360"/>
    </source>
</evidence>
<evidence type="ECO:0000259" key="3">
    <source>
        <dbReference type="PROSITE" id="PS51186"/>
    </source>
</evidence>